<keyword evidence="2" id="KW-1185">Reference proteome</keyword>
<evidence type="ECO:0000313" key="1">
    <source>
        <dbReference type="EMBL" id="KXA90859.1"/>
    </source>
</evidence>
<protein>
    <submittedName>
        <fullName evidence="1">Uncharacterized protein</fullName>
    </submittedName>
</protein>
<organism evidence="1 2">
    <name type="scientific">candidate division MSBL1 archaeon SCGC-AAA259A05</name>
    <dbReference type="NCBI Taxonomy" id="1698259"/>
    <lineage>
        <taxon>Archaea</taxon>
        <taxon>Methanobacteriati</taxon>
        <taxon>Methanobacteriota</taxon>
        <taxon>candidate division MSBL1</taxon>
    </lineage>
</organism>
<evidence type="ECO:0000313" key="2">
    <source>
        <dbReference type="Proteomes" id="UP000070163"/>
    </source>
</evidence>
<name>A0A133U9K6_9EURY</name>
<sequence>MPARIEGDEKLFKKLIEVDMDENRDADPLRGPGRWLTSTDFEVMRKTSTPRLERSRAGVRSFISKCLASRR</sequence>
<dbReference type="EMBL" id="LHXJ01000034">
    <property type="protein sequence ID" value="KXA90859.1"/>
    <property type="molecule type" value="Genomic_DNA"/>
</dbReference>
<comment type="caution">
    <text evidence="1">The sequence shown here is derived from an EMBL/GenBank/DDBJ whole genome shotgun (WGS) entry which is preliminary data.</text>
</comment>
<proteinExistence type="predicted"/>
<accession>A0A133U9K6</accession>
<gene>
    <name evidence="1" type="ORF">AKJ57_03350</name>
</gene>
<reference evidence="1 2" key="1">
    <citation type="journal article" date="2016" name="Sci. Rep.">
        <title>Metabolic traits of an uncultured archaeal lineage -MSBL1- from brine pools of the Red Sea.</title>
        <authorList>
            <person name="Mwirichia R."/>
            <person name="Alam I."/>
            <person name="Rashid M."/>
            <person name="Vinu M."/>
            <person name="Ba-Alawi W."/>
            <person name="Anthony Kamau A."/>
            <person name="Kamanda Ngugi D."/>
            <person name="Goker M."/>
            <person name="Klenk H.P."/>
            <person name="Bajic V."/>
            <person name="Stingl U."/>
        </authorList>
    </citation>
    <scope>NUCLEOTIDE SEQUENCE [LARGE SCALE GENOMIC DNA]</scope>
    <source>
        <strain evidence="1">SCGC-AAA259A05</strain>
    </source>
</reference>
<dbReference type="AlphaFoldDB" id="A0A133U9K6"/>
<dbReference type="Proteomes" id="UP000070163">
    <property type="component" value="Unassembled WGS sequence"/>
</dbReference>